<keyword evidence="2 5" id="KW-0812">Transmembrane</keyword>
<evidence type="ECO:0000256" key="3">
    <source>
        <dbReference type="ARBA" id="ARBA00022989"/>
    </source>
</evidence>
<feature type="transmembrane region" description="Helical" evidence="5">
    <location>
        <begin position="104"/>
        <end position="126"/>
    </location>
</feature>
<feature type="transmembrane region" description="Helical" evidence="5">
    <location>
        <begin position="23"/>
        <end position="48"/>
    </location>
</feature>
<comment type="caution">
    <text evidence="7">The sequence shown here is derived from an EMBL/GenBank/DDBJ whole genome shotgun (WGS) entry which is preliminary data.</text>
</comment>
<proteinExistence type="predicted"/>
<evidence type="ECO:0000259" key="6">
    <source>
        <dbReference type="Pfam" id="PF00924"/>
    </source>
</evidence>
<reference evidence="7 8" key="1">
    <citation type="submission" date="2020-08" db="EMBL/GenBank/DDBJ databases">
        <title>Genomic Encyclopedia of Type Strains, Phase IV (KMG-IV): sequencing the most valuable type-strain genomes for metagenomic binning, comparative biology and taxonomic classification.</title>
        <authorList>
            <person name="Goeker M."/>
        </authorList>
    </citation>
    <scope>NUCLEOTIDE SEQUENCE [LARGE SCALE GENOMIC DNA]</scope>
    <source>
        <strain evidence="7 8">DSM 29568</strain>
    </source>
</reference>
<dbReference type="InterPro" id="IPR030192">
    <property type="entry name" value="YbdG"/>
</dbReference>
<keyword evidence="8" id="KW-1185">Reference proteome</keyword>
<dbReference type="Pfam" id="PF00924">
    <property type="entry name" value="MS_channel_2nd"/>
    <property type="match status" value="1"/>
</dbReference>
<dbReference type="Gene3D" id="2.30.30.60">
    <property type="match status" value="1"/>
</dbReference>
<evidence type="ECO:0000313" key="7">
    <source>
        <dbReference type="EMBL" id="MBB4117835.1"/>
    </source>
</evidence>
<evidence type="ECO:0000256" key="5">
    <source>
        <dbReference type="SAM" id="Phobius"/>
    </source>
</evidence>
<dbReference type="GO" id="GO:0008381">
    <property type="term" value="F:mechanosensitive monoatomic ion channel activity"/>
    <property type="evidence" value="ECO:0007669"/>
    <property type="project" value="InterPro"/>
</dbReference>
<dbReference type="Proteomes" id="UP000553034">
    <property type="component" value="Unassembled WGS sequence"/>
</dbReference>
<dbReference type="PANTHER" id="PTHR30414">
    <property type="entry name" value="MINICONDUCTANCE MECHANOSENSITIVE CHANNEL YBDG"/>
    <property type="match status" value="1"/>
</dbReference>
<feature type="transmembrane region" description="Helical" evidence="5">
    <location>
        <begin position="172"/>
        <end position="190"/>
    </location>
</feature>
<evidence type="ECO:0000256" key="2">
    <source>
        <dbReference type="ARBA" id="ARBA00022692"/>
    </source>
</evidence>
<name>A0A840EL37_9FLAO</name>
<dbReference type="RefSeq" id="WP_183475493.1">
    <property type="nucleotide sequence ID" value="NZ_JACIFO010000001.1"/>
</dbReference>
<dbReference type="InterPro" id="IPR006685">
    <property type="entry name" value="MscS_channel_2nd"/>
</dbReference>
<accession>A0A840EL37</accession>
<dbReference type="SUPFAM" id="SSF50182">
    <property type="entry name" value="Sm-like ribonucleoproteins"/>
    <property type="match status" value="1"/>
</dbReference>
<protein>
    <submittedName>
        <fullName evidence="7">Miniconductance mechanosensitive channel</fullName>
    </submittedName>
</protein>
<feature type="domain" description="Mechanosensitive ion channel MscS" evidence="6">
    <location>
        <begin position="192"/>
        <end position="260"/>
    </location>
</feature>
<evidence type="ECO:0000256" key="4">
    <source>
        <dbReference type="ARBA" id="ARBA00023136"/>
    </source>
</evidence>
<dbReference type="PANTHER" id="PTHR30414:SF0">
    <property type="entry name" value="MINICONDUCTANCE MECHANOSENSITIVE CHANNEL YBDG"/>
    <property type="match status" value="1"/>
</dbReference>
<keyword evidence="3 5" id="KW-1133">Transmembrane helix</keyword>
<dbReference type="InterPro" id="IPR010920">
    <property type="entry name" value="LSM_dom_sf"/>
</dbReference>
<evidence type="ECO:0000313" key="8">
    <source>
        <dbReference type="Proteomes" id="UP000553034"/>
    </source>
</evidence>
<evidence type="ECO:0000256" key="1">
    <source>
        <dbReference type="ARBA" id="ARBA00004370"/>
    </source>
</evidence>
<dbReference type="AlphaFoldDB" id="A0A840EL37"/>
<dbReference type="GO" id="GO:0071470">
    <property type="term" value="P:cellular response to osmotic stress"/>
    <property type="evidence" value="ECO:0007669"/>
    <property type="project" value="InterPro"/>
</dbReference>
<feature type="transmembrane region" description="Helical" evidence="5">
    <location>
        <begin position="147"/>
        <end position="166"/>
    </location>
</feature>
<keyword evidence="4 5" id="KW-0472">Membrane</keyword>
<dbReference type="GO" id="GO:0005886">
    <property type="term" value="C:plasma membrane"/>
    <property type="evidence" value="ECO:0007669"/>
    <property type="project" value="TreeGrafter"/>
</dbReference>
<comment type="subcellular location">
    <subcellularLocation>
        <location evidence="1">Membrane</location>
    </subcellularLocation>
</comment>
<organism evidence="7 8">
    <name type="scientific">Mesonia hippocampi</name>
    <dbReference type="NCBI Taxonomy" id="1628250"/>
    <lineage>
        <taxon>Bacteria</taxon>
        <taxon>Pseudomonadati</taxon>
        <taxon>Bacteroidota</taxon>
        <taxon>Flavobacteriia</taxon>
        <taxon>Flavobacteriales</taxon>
        <taxon>Flavobacteriaceae</taxon>
        <taxon>Mesonia</taxon>
    </lineage>
</organism>
<sequence length="424" mass="48876">MKLENFTHFFYDFFISAGWSKPIAVWVNFILNIIVFIIIASALRYVFIKFFRGFLSQIAAKTKTKFDDYLFSNKAIVNLANLIVLIVGRTFITDFLIDYSSPKALIISIVDIAIIIMFIWMIRTILHSFKDYLRSLKNFKDKPIESYIQVFMIITWMIGIVLISSIVTNKSIADFLTAIGALSAVLLLIFKDSILGFVASIQVSVNDTVRIGDWITMEKYGADGTVIEINLSSVKVKNFDYTITTIPTYYLNSDSFTNWRGMQNSNGRRIKRSILIKANSIHYLTGEEIEELKKIQLITAYLNTRTTEIDKYNTKNEIDKSLLINGRNLTNFGVFRKYVDQYLSNHSALNKDMLMMSRQLAPTPHGVPLEIYAFSRDKVWKNYEHIVSDIFDHLLAAVPYFKLEVFEPPTTHDIQKITQNNTRL</sequence>
<gene>
    <name evidence="7" type="ORF">GGR32_000107</name>
</gene>
<dbReference type="EMBL" id="JACIFO010000001">
    <property type="protein sequence ID" value="MBB4117835.1"/>
    <property type="molecule type" value="Genomic_DNA"/>
</dbReference>
<dbReference type="InterPro" id="IPR023408">
    <property type="entry name" value="MscS_beta-dom_sf"/>
</dbReference>
<feature type="transmembrane region" description="Helical" evidence="5">
    <location>
        <begin position="69"/>
        <end position="92"/>
    </location>
</feature>